<accession>A0AAP0G2B6</accession>
<dbReference type="EMBL" id="JBBWWQ010000012">
    <property type="protein sequence ID" value="KAK8934370.1"/>
    <property type="molecule type" value="Genomic_DNA"/>
</dbReference>
<proteinExistence type="predicted"/>
<sequence>MAIYIYNPINSFSLSRFPDHHIFCRPFATLLRAHPDGMPDNIEEYYRDKDGNLPLPYHLRPKPEYNGFQKMIKRVPRDLSDDDQLAFAFCELFTPSKYLVPNNYDENAAAKELLGKSDTK</sequence>
<keyword evidence="2" id="KW-1185">Reference proteome</keyword>
<gene>
    <name evidence="1" type="ORF">KSP39_PZI014339</name>
</gene>
<organism evidence="1 2">
    <name type="scientific">Platanthera zijinensis</name>
    <dbReference type="NCBI Taxonomy" id="2320716"/>
    <lineage>
        <taxon>Eukaryota</taxon>
        <taxon>Viridiplantae</taxon>
        <taxon>Streptophyta</taxon>
        <taxon>Embryophyta</taxon>
        <taxon>Tracheophyta</taxon>
        <taxon>Spermatophyta</taxon>
        <taxon>Magnoliopsida</taxon>
        <taxon>Liliopsida</taxon>
        <taxon>Asparagales</taxon>
        <taxon>Orchidaceae</taxon>
        <taxon>Orchidoideae</taxon>
        <taxon>Orchideae</taxon>
        <taxon>Orchidinae</taxon>
        <taxon>Platanthera</taxon>
    </lineage>
</organism>
<evidence type="ECO:0000313" key="1">
    <source>
        <dbReference type="EMBL" id="KAK8934370.1"/>
    </source>
</evidence>
<reference evidence="1 2" key="1">
    <citation type="journal article" date="2022" name="Nat. Plants">
        <title>Genomes of leafy and leafless Platanthera orchids illuminate the evolution of mycoheterotrophy.</title>
        <authorList>
            <person name="Li M.H."/>
            <person name="Liu K.W."/>
            <person name="Li Z."/>
            <person name="Lu H.C."/>
            <person name="Ye Q.L."/>
            <person name="Zhang D."/>
            <person name="Wang J.Y."/>
            <person name="Li Y.F."/>
            <person name="Zhong Z.M."/>
            <person name="Liu X."/>
            <person name="Yu X."/>
            <person name="Liu D.K."/>
            <person name="Tu X.D."/>
            <person name="Liu B."/>
            <person name="Hao Y."/>
            <person name="Liao X.Y."/>
            <person name="Jiang Y.T."/>
            <person name="Sun W.H."/>
            <person name="Chen J."/>
            <person name="Chen Y.Q."/>
            <person name="Ai Y."/>
            <person name="Zhai J.W."/>
            <person name="Wu S.S."/>
            <person name="Zhou Z."/>
            <person name="Hsiao Y.Y."/>
            <person name="Wu W.L."/>
            <person name="Chen Y.Y."/>
            <person name="Lin Y.F."/>
            <person name="Hsu J.L."/>
            <person name="Li C.Y."/>
            <person name="Wang Z.W."/>
            <person name="Zhao X."/>
            <person name="Zhong W.Y."/>
            <person name="Ma X.K."/>
            <person name="Ma L."/>
            <person name="Huang J."/>
            <person name="Chen G.Z."/>
            <person name="Huang M.Z."/>
            <person name="Huang L."/>
            <person name="Peng D.H."/>
            <person name="Luo Y.B."/>
            <person name="Zou S.Q."/>
            <person name="Chen S.P."/>
            <person name="Lan S."/>
            <person name="Tsai W.C."/>
            <person name="Van de Peer Y."/>
            <person name="Liu Z.J."/>
        </authorList>
    </citation>
    <scope>NUCLEOTIDE SEQUENCE [LARGE SCALE GENOMIC DNA]</scope>
    <source>
        <strain evidence="1">Lor287</strain>
    </source>
</reference>
<dbReference type="Proteomes" id="UP001418222">
    <property type="component" value="Unassembled WGS sequence"/>
</dbReference>
<comment type="caution">
    <text evidence="1">The sequence shown here is derived from an EMBL/GenBank/DDBJ whole genome shotgun (WGS) entry which is preliminary data.</text>
</comment>
<name>A0AAP0G2B6_9ASPA</name>
<evidence type="ECO:0000313" key="2">
    <source>
        <dbReference type="Proteomes" id="UP001418222"/>
    </source>
</evidence>
<protein>
    <submittedName>
        <fullName evidence="1">Uncharacterized protein</fullName>
    </submittedName>
</protein>
<dbReference type="AlphaFoldDB" id="A0AAP0G2B6"/>